<dbReference type="GO" id="GO:0005869">
    <property type="term" value="C:dynactin complex"/>
    <property type="evidence" value="ECO:0007669"/>
    <property type="project" value="InterPro"/>
</dbReference>
<comment type="caution">
    <text evidence="1">The sequence shown here is derived from an EMBL/GenBank/DDBJ whole genome shotgun (WGS) entry which is preliminary data.</text>
</comment>
<reference evidence="1 3" key="1">
    <citation type="submission" date="2021-11" db="EMBL/GenBank/DDBJ databases">
        <authorList>
            <person name="Islam A."/>
            <person name="Islam S."/>
            <person name="Flora M.S."/>
            <person name="Rahman M."/>
            <person name="Ziaur R.M."/>
            <person name="Epstein J.H."/>
            <person name="Hassan M."/>
            <person name="Klassen M."/>
            <person name="Woodard K."/>
            <person name="Webb A."/>
            <person name="Webby R.J."/>
            <person name="El Zowalaty M.E."/>
        </authorList>
    </citation>
    <scope>NUCLEOTIDE SEQUENCE</scope>
    <source>
        <strain evidence="2">Pbs1</strain>
        <strain evidence="1">Pbs3</strain>
    </source>
</reference>
<sequence>MSSSSSFALQVLEDREVSLRSKVLGSSILPSSSALVDRLCTLHVQLNQLTTAVSGSTKLFQLYQENSSQLQLASANAFVLSSSQAGDELKRAAILSSTDRLQQVAAQLQQLHQLTSVLDQLRTPDVQQQTQLTRLETTNELLSERALAFHSRVENMLASYQRMMLVLSEKCVEYSALLDHFEM</sequence>
<evidence type="ECO:0000313" key="2">
    <source>
        <dbReference type="EMBL" id="CAH0522481.1"/>
    </source>
</evidence>
<name>A0AAU9LHR7_9STRA</name>
<dbReference type="EMBL" id="CAKKTJ010000334">
    <property type="protein sequence ID" value="CAH0482387.1"/>
    <property type="molecule type" value="Genomic_DNA"/>
</dbReference>
<dbReference type="EMBL" id="CAKLCB010000390">
    <property type="protein sequence ID" value="CAH0522481.1"/>
    <property type="molecule type" value="Genomic_DNA"/>
</dbReference>
<dbReference type="Pfam" id="PF07426">
    <property type="entry name" value="Dynactin_p22"/>
    <property type="match status" value="1"/>
</dbReference>
<organism evidence="1 4">
    <name type="scientific">Peronospora belbahrii</name>
    <dbReference type="NCBI Taxonomy" id="622444"/>
    <lineage>
        <taxon>Eukaryota</taxon>
        <taxon>Sar</taxon>
        <taxon>Stramenopiles</taxon>
        <taxon>Oomycota</taxon>
        <taxon>Peronosporomycetes</taxon>
        <taxon>Peronosporales</taxon>
        <taxon>Peronosporaceae</taxon>
        <taxon>Peronospora</taxon>
    </lineage>
</organism>
<dbReference type="InterPro" id="IPR009991">
    <property type="entry name" value="DCTN3"/>
</dbReference>
<evidence type="ECO:0000313" key="3">
    <source>
        <dbReference type="Proteomes" id="UP001158986"/>
    </source>
</evidence>
<dbReference type="Proteomes" id="UP001160483">
    <property type="component" value="Unassembled WGS sequence"/>
</dbReference>
<gene>
    <name evidence="2" type="ORF">PBS001_LOCUS8911</name>
    <name evidence="1" type="ORF">PBS003_LOCUS8981</name>
</gene>
<dbReference type="PANTHER" id="PTHR28360">
    <property type="entry name" value="DYNACTIN SUBUNIT 3"/>
    <property type="match status" value="1"/>
</dbReference>
<accession>A0AAU9LHR7</accession>
<dbReference type="GO" id="GO:0061640">
    <property type="term" value="P:cytoskeleton-dependent cytokinesis"/>
    <property type="evidence" value="ECO:0007669"/>
    <property type="project" value="InterPro"/>
</dbReference>
<keyword evidence="3" id="KW-1185">Reference proteome</keyword>
<protein>
    <submittedName>
        <fullName evidence="1">Uncharacterized protein</fullName>
    </submittedName>
</protein>
<evidence type="ECO:0000313" key="1">
    <source>
        <dbReference type="EMBL" id="CAH0482387.1"/>
    </source>
</evidence>
<evidence type="ECO:0000313" key="4">
    <source>
        <dbReference type="Proteomes" id="UP001160483"/>
    </source>
</evidence>
<dbReference type="PANTHER" id="PTHR28360:SF1">
    <property type="entry name" value="DYNACTIN SUBUNIT 3"/>
    <property type="match status" value="1"/>
</dbReference>
<dbReference type="Proteomes" id="UP001158986">
    <property type="component" value="Unassembled WGS sequence"/>
</dbReference>
<dbReference type="AlphaFoldDB" id="A0AAU9LHR7"/>
<proteinExistence type="predicted"/>